<feature type="non-terminal residue" evidence="1">
    <location>
        <position position="126"/>
    </location>
</feature>
<accession>A0A4R5XDH6</accession>
<reference evidence="1 2" key="1">
    <citation type="submission" date="2018-06" db="EMBL/GenBank/DDBJ databases">
        <title>A transcriptomic atlas of mushroom development highlights an independent origin of complex multicellularity.</title>
        <authorList>
            <consortium name="DOE Joint Genome Institute"/>
            <person name="Krizsan K."/>
            <person name="Almasi E."/>
            <person name="Merenyi Z."/>
            <person name="Sahu N."/>
            <person name="Viragh M."/>
            <person name="Koszo T."/>
            <person name="Mondo S."/>
            <person name="Kiss B."/>
            <person name="Balint B."/>
            <person name="Kues U."/>
            <person name="Barry K."/>
            <person name="Hegedus J.C."/>
            <person name="Henrissat B."/>
            <person name="Johnson J."/>
            <person name="Lipzen A."/>
            <person name="Ohm R."/>
            <person name="Nagy I."/>
            <person name="Pangilinan J."/>
            <person name="Yan J."/>
            <person name="Xiong Y."/>
            <person name="Grigoriev I.V."/>
            <person name="Hibbett D.S."/>
            <person name="Nagy L.G."/>
        </authorList>
    </citation>
    <scope>NUCLEOTIDE SEQUENCE [LARGE SCALE GENOMIC DNA]</scope>
    <source>
        <strain evidence="1 2">SZMC22713</strain>
    </source>
</reference>
<sequence length="126" mass="13855">MPSLRCFDGYNVVPDQQAVGANIRECNLRWNAWAPATQTPAIEKIVKLPIKYFSGSLRTVTSLQHLTLDFEEIDIKSGIPMTRSSDKHTLSNLVSLTLLIGTHVSPEPLGDLLEALPSTILILSTL</sequence>
<evidence type="ECO:0000313" key="1">
    <source>
        <dbReference type="EMBL" id="TDL29101.1"/>
    </source>
</evidence>
<name>A0A4R5XDH6_9AGAM</name>
<evidence type="ECO:0000313" key="2">
    <source>
        <dbReference type="Proteomes" id="UP000294933"/>
    </source>
</evidence>
<organism evidence="1 2">
    <name type="scientific">Rickenella mellea</name>
    <dbReference type="NCBI Taxonomy" id="50990"/>
    <lineage>
        <taxon>Eukaryota</taxon>
        <taxon>Fungi</taxon>
        <taxon>Dikarya</taxon>
        <taxon>Basidiomycota</taxon>
        <taxon>Agaricomycotina</taxon>
        <taxon>Agaricomycetes</taxon>
        <taxon>Hymenochaetales</taxon>
        <taxon>Rickenellaceae</taxon>
        <taxon>Rickenella</taxon>
    </lineage>
</organism>
<gene>
    <name evidence="1" type="ORF">BD410DRAFT_779402</name>
</gene>
<dbReference type="Proteomes" id="UP000294933">
    <property type="component" value="Unassembled WGS sequence"/>
</dbReference>
<proteinExistence type="predicted"/>
<protein>
    <submittedName>
        <fullName evidence="1">Uncharacterized protein</fullName>
    </submittedName>
</protein>
<dbReference type="AlphaFoldDB" id="A0A4R5XDH6"/>
<dbReference type="EMBL" id="ML170156">
    <property type="protein sequence ID" value="TDL29101.1"/>
    <property type="molecule type" value="Genomic_DNA"/>
</dbReference>
<keyword evidence="2" id="KW-1185">Reference proteome</keyword>
<dbReference type="VEuPathDB" id="FungiDB:BD410DRAFT_779402"/>